<comment type="similarity">
    <text evidence="6 7">Belongs to the class I-like SAM-binding methyltransferase superfamily. C5-methyltransferase family.</text>
</comment>
<evidence type="ECO:0000313" key="12">
    <source>
        <dbReference type="Proteomes" id="UP000651837"/>
    </source>
</evidence>
<organism evidence="10 11">
    <name type="scientific">Maribacter polysiphoniae</name>
    <dbReference type="NCBI Taxonomy" id="429344"/>
    <lineage>
        <taxon>Bacteria</taxon>
        <taxon>Pseudomonadati</taxon>
        <taxon>Bacteroidota</taxon>
        <taxon>Flavobacteriia</taxon>
        <taxon>Flavobacteriales</taxon>
        <taxon>Flavobacteriaceae</taxon>
        <taxon>Maribacter</taxon>
    </lineage>
</organism>
<dbReference type="NCBIfam" id="TIGR00675">
    <property type="entry name" value="dcm"/>
    <property type="match status" value="1"/>
</dbReference>
<evidence type="ECO:0000256" key="3">
    <source>
        <dbReference type="ARBA" id="ARBA00022691"/>
    </source>
</evidence>
<dbReference type="Proteomes" id="UP000245667">
    <property type="component" value="Unassembled WGS sequence"/>
</dbReference>
<evidence type="ECO:0000256" key="6">
    <source>
        <dbReference type="PROSITE-ProRule" id="PRU01016"/>
    </source>
</evidence>
<gene>
    <name evidence="9" type="primary">dcm</name>
    <name evidence="9" type="ORF">HZY62_19535</name>
    <name evidence="10" type="ORF">LX92_04054</name>
</gene>
<dbReference type="PRINTS" id="PR00105">
    <property type="entry name" value="C5METTRFRASE"/>
</dbReference>
<evidence type="ECO:0000256" key="5">
    <source>
        <dbReference type="ARBA" id="ARBA00047422"/>
    </source>
</evidence>
<dbReference type="GO" id="GO:0032259">
    <property type="term" value="P:methylation"/>
    <property type="evidence" value="ECO:0007669"/>
    <property type="project" value="UniProtKB-KW"/>
</dbReference>
<dbReference type="RefSeq" id="WP_109654473.1">
    <property type="nucleotide sequence ID" value="NZ_JACWLN010000014.1"/>
</dbReference>
<dbReference type="Gene3D" id="3.90.120.10">
    <property type="entry name" value="DNA Methylase, subunit A, domain 2"/>
    <property type="match status" value="1"/>
</dbReference>
<dbReference type="PROSITE" id="PS00094">
    <property type="entry name" value="C5_MTASE_1"/>
    <property type="match status" value="1"/>
</dbReference>
<evidence type="ECO:0000256" key="8">
    <source>
        <dbReference type="RuleBase" id="RU000417"/>
    </source>
</evidence>
<dbReference type="InterPro" id="IPR050750">
    <property type="entry name" value="C5-MTase"/>
</dbReference>
<dbReference type="PROSITE" id="PS51679">
    <property type="entry name" value="SAM_MT_C5"/>
    <property type="match status" value="1"/>
</dbReference>
<accession>A0A316DPV4</accession>
<sequence length="427" mass="49167">MPIKVVELFAGVGGFRIGLEGYPKREDSKFDVVWSNQWEPSTKTQHANMVYNKRWPNANHCGENIEDVIENNFDIIPDHDLLVGGFPCQDYSVATTLKNSKGLIGKKGVLWWSIEAILRRKENKPKYLLLENVDRLLKSPSNQRGRDFAVMLASLNNLGYAVEWRVINAAEYGMPQRRRRIYFTAYHKSTDIYRRLKQTNSKADWLESNGVFAKSFPISEMTEKIITGEIEKDLIKVSNKFNLNEKLSPFQNCGLMIDGSYHTVKVYPSYNGPFKTLGDVLVDIEDVPNEFFISKEDVEKEKGWKYLKGSKNEPRYNKALDYYYNYTEGSMIFPDALNNASRTIITGEGGKSPSRFKHVVEQKGRLRRLTPLELERLNTFPDNHTKHPEITDTKRAFFMGNALVVEVIDRIGKQLYSEINLPLEELV</sequence>
<keyword evidence="4" id="KW-0680">Restriction system</keyword>
<keyword evidence="12" id="KW-1185">Reference proteome</keyword>
<evidence type="ECO:0000256" key="4">
    <source>
        <dbReference type="ARBA" id="ARBA00022747"/>
    </source>
</evidence>
<dbReference type="PANTHER" id="PTHR46098">
    <property type="entry name" value="TRNA (CYTOSINE(38)-C(5))-METHYLTRANSFERASE"/>
    <property type="match status" value="1"/>
</dbReference>
<keyword evidence="3 6" id="KW-0949">S-adenosyl-L-methionine</keyword>
<proteinExistence type="inferred from homology"/>
<reference evidence="9 12" key="2">
    <citation type="submission" date="2020-07" db="EMBL/GenBank/DDBJ databases">
        <title>The draft genome sequence of Maribacter polysiphoniae KCTC 22021.</title>
        <authorList>
            <person name="Mu L."/>
        </authorList>
    </citation>
    <scope>NUCLEOTIDE SEQUENCE [LARGE SCALE GENOMIC DNA]</scope>
    <source>
        <strain evidence="9 12">KCTC 22021</strain>
    </source>
</reference>
<evidence type="ECO:0000313" key="11">
    <source>
        <dbReference type="Proteomes" id="UP000245667"/>
    </source>
</evidence>
<dbReference type="InterPro" id="IPR018117">
    <property type="entry name" value="C5_DNA_meth_AS"/>
</dbReference>
<dbReference type="Pfam" id="PF00145">
    <property type="entry name" value="DNA_methylase"/>
    <property type="match status" value="1"/>
</dbReference>
<comment type="caution">
    <text evidence="10">The sequence shown here is derived from an EMBL/GenBank/DDBJ whole genome shotgun (WGS) entry which is preliminary data.</text>
</comment>
<keyword evidence="2 6" id="KW-0808">Transferase</keyword>
<dbReference type="Proteomes" id="UP000651837">
    <property type="component" value="Unassembled WGS sequence"/>
</dbReference>
<protein>
    <recommendedName>
        <fullName evidence="8">Cytosine-specific methyltransferase</fullName>
        <ecNumber evidence="8">2.1.1.37</ecNumber>
    </recommendedName>
</protein>
<dbReference type="GO" id="GO:0003886">
    <property type="term" value="F:DNA (cytosine-5-)-methyltransferase activity"/>
    <property type="evidence" value="ECO:0007669"/>
    <property type="project" value="UniProtKB-EC"/>
</dbReference>
<feature type="active site" evidence="6">
    <location>
        <position position="88"/>
    </location>
</feature>
<evidence type="ECO:0000256" key="1">
    <source>
        <dbReference type="ARBA" id="ARBA00022603"/>
    </source>
</evidence>
<dbReference type="InterPro" id="IPR029063">
    <property type="entry name" value="SAM-dependent_MTases_sf"/>
</dbReference>
<name>A0A316DPV4_9FLAO</name>
<dbReference type="AlphaFoldDB" id="A0A316DPV4"/>
<evidence type="ECO:0000256" key="7">
    <source>
        <dbReference type="RuleBase" id="RU000416"/>
    </source>
</evidence>
<dbReference type="OrthoDB" id="32195at2"/>
<dbReference type="EMBL" id="QGGQ01000014">
    <property type="protein sequence ID" value="PWK20111.1"/>
    <property type="molecule type" value="Genomic_DNA"/>
</dbReference>
<evidence type="ECO:0000313" key="10">
    <source>
        <dbReference type="EMBL" id="PWK20111.1"/>
    </source>
</evidence>
<evidence type="ECO:0000256" key="2">
    <source>
        <dbReference type="ARBA" id="ARBA00022679"/>
    </source>
</evidence>
<dbReference type="Gene3D" id="3.40.50.150">
    <property type="entry name" value="Vaccinia Virus protein VP39"/>
    <property type="match status" value="1"/>
</dbReference>
<dbReference type="SUPFAM" id="SSF53335">
    <property type="entry name" value="S-adenosyl-L-methionine-dependent methyltransferases"/>
    <property type="match status" value="1"/>
</dbReference>
<reference evidence="10 11" key="1">
    <citation type="submission" date="2018-05" db="EMBL/GenBank/DDBJ databases">
        <title>Genomic Encyclopedia of Archaeal and Bacterial Type Strains, Phase II (KMG-II): from individual species to whole genera.</title>
        <authorList>
            <person name="Goeker M."/>
        </authorList>
    </citation>
    <scope>NUCLEOTIDE SEQUENCE [LARGE SCALE GENOMIC DNA]</scope>
    <source>
        <strain evidence="10 11">DSM 23514</strain>
    </source>
</reference>
<dbReference type="PANTHER" id="PTHR46098:SF1">
    <property type="entry name" value="TRNA (CYTOSINE(38)-C(5))-METHYLTRANSFERASE"/>
    <property type="match status" value="1"/>
</dbReference>
<dbReference type="EC" id="2.1.1.37" evidence="8"/>
<evidence type="ECO:0000313" key="9">
    <source>
        <dbReference type="EMBL" id="MBD1262799.1"/>
    </source>
</evidence>
<keyword evidence="1 6" id="KW-0489">Methyltransferase</keyword>
<dbReference type="GO" id="GO:0009307">
    <property type="term" value="P:DNA restriction-modification system"/>
    <property type="evidence" value="ECO:0007669"/>
    <property type="project" value="UniProtKB-KW"/>
</dbReference>
<dbReference type="InterPro" id="IPR001525">
    <property type="entry name" value="C5_MeTfrase"/>
</dbReference>
<dbReference type="EMBL" id="JACWLN010000014">
    <property type="protein sequence ID" value="MBD1262799.1"/>
    <property type="molecule type" value="Genomic_DNA"/>
</dbReference>
<comment type="catalytic activity">
    <reaction evidence="5 8">
        <text>a 2'-deoxycytidine in DNA + S-adenosyl-L-methionine = a 5-methyl-2'-deoxycytidine in DNA + S-adenosyl-L-homocysteine + H(+)</text>
        <dbReference type="Rhea" id="RHEA:13681"/>
        <dbReference type="Rhea" id="RHEA-COMP:11369"/>
        <dbReference type="Rhea" id="RHEA-COMP:11370"/>
        <dbReference type="ChEBI" id="CHEBI:15378"/>
        <dbReference type="ChEBI" id="CHEBI:57856"/>
        <dbReference type="ChEBI" id="CHEBI:59789"/>
        <dbReference type="ChEBI" id="CHEBI:85452"/>
        <dbReference type="ChEBI" id="CHEBI:85454"/>
        <dbReference type="EC" id="2.1.1.37"/>
    </reaction>
</comment>